<feature type="transmembrane region" description="Helical" evidence="1">
    <location>
        <begin position="111"/>
        <end position="128"/>
    </location>
</feature>
<keyword evidence="1" id="KW-1133">Transmembrane helix</keyword>
<organism evidence="2 3">
    <name type="scientific">Algoriphagus ornithinivorans</name>
    <dbReference type="NCBI Taxonomy" id="226506"/>
    <lineage>
        <taxon>Bacteria</taxon>
        <taxon>Pseudomonadati</taxon>
        <taxon>Bacteroidota</taxon>
        <taxon>Cytophagia</taxon>
        <taxon>Cytophagales</taxon>
        <taxon>Cyclobacteriaceae</taxon>
        <taxon>Algoriphagus</taxon>
    </lineage>
</organism>
<name>A0A1I5GSM9_9BACT</name>
<feature type="transmembrane region" description="Helical" evidence="1">
    <location>
        <begin position="199"/>
        <end position="220"/>
    </location>
</feature>
<keyword evidence="1" id="KW-0472">Membrane</keyword>
<dbReference type="RefSeq" id="WP_091653850.1">
    <property type="nucleotide sequence ID" value="NZ_FOVW01000006.1"/>
</dbReference>
<feature type="transmembrane region" description="Helical" evidence="1">
    <location>
        <begin position="163"/>
        <end position="187"/>
    </location>
</feature>
<feature type="transmembrane region" description="Helical" evidence="1">
    <location>
        <begin position="291"/>
        <end position="309"/>
    </location>
</feature>
<proteinExistence type="predicted"/>
<evidence type="ECO:0000313" key="3">
    <source>
        <dbReference type="Proteomes" id="UP000199564"/>
    </source>
</evidence>
<reference evidence="3" key="1">
    <citation type="submission" date="2016-10" db="EMBL/GenBank/DDBJ databases">
        <authorList>
            <person name="Varghese N."/>
            <person name="Submissions S."/>
        </authorList>
    </citation>
    <scope>NUCLEOTIDE SEQUENCE [LARGE SCALE GENOMIC DNA]</scope>
    <source>
        <strain evidence="3">DSM 15282</strain>
    </source>
</reference>
<protein>
    <recommendedName>
        <fullName evidence="4">4-amino-4-deoxy-L-arabinose transferase</fullName>
    </recommendedName>
</protein>
<feature type="transmembrane region" description="Helical" evidence="1">
    <location>
        <begin position="387"/>
        <end position="406"/>
    </location>
</feature>
<evidence type="ECO:0000256" key="1">
    <source>
        <dbReference type="SAM" id="Phobius"/>
    </source>
</evidence>
<dbReference type="Proteomes" id="UP000199564">
    <property type="component" value="Unassembled WGS sequence"/>
</dbReference>
<gene>
    <name evidence="2" type="ORF">SAMN04488519_10648</name>
</gene>
<evidence type="ECO:0000313" key="2">
    <source>
        <dbReference type="EMBL" id="SFO39054.1"/>
    </source>
</evidence>
<feature type="transmembrane region" description="Helical" evidence="1">
    <location>
        <begin position="82"/>
        <end position="104"/>
    </location>
</feature>
<feature type="transmembrane region" description="Helical" evidence="1">
    <location>
        <begin position="349"/>
        <end position="367"/>
    </location>
</feature>
<feature type="transmembrane region" description="Helical" evidence="1">
    <location>
        <begin position="321"/>
        <end position="337"/>
    </location>
</feature>
<evidence type="ECO:0008006" key="4">
    <source>
        <dbReference type="Google" id="ProtNLM"/>
    </source>
</evidence>
<dbReference type="AlphaFoldDB" id="A0A1I5GSM9"/>
<dbReference type="EMBL" id="FOVW01000006">
    <property type="protein sequence ID" value="SFO39054.1"/>
    <property type="molecule type" value="Genomic_DNA"/>
</dbReference>
<accession>A0A1I5GSM9</accession>
<feature type="transmembrane region" description="Helical" evidence="1">
    <location>
        <begin position="12"/>
        <end position="31"/>
    </location>
</feature>
<keyword evidence="3" id="KW-1185">Reference proteome</keyword>
<keyword evidence="1" id="KW-0812">Transmembrane</keyword>
<sequence length="523" mass="61558">MKSFLANVYPSKWQISSIGSLMLFLFWLFGYDGITFSDDVYYILAGKEFWNGTMEVGSYHFSSRWGAYVPAGFFSLLFDWDIHWISLVSFLSYWATYYLLLQFFTSKNERLILTLWFLTHVYFLHFLTKIYPDSLLVLWCTLFVAAASLRFEKPFISGISMVFALFMGFITKETIVFLAPFPILLFFFDFNSKPFPKSFYITLVACGITAGLLYLGYFWAKFGDPFYRVTSINAGHYVSEFTYADKGISSIIKRITYSPFLTFIERAYWPWIVFAIPGFWKLWKERSHPEFTLAFICLILGFWFMSSTLEFYNPIYLNPRHLIILIPFLSFFIAKGWDTWINSFKWKQLLANLLLLGLTYSAITTDWKMAFFQLALGICLWIQYKNFRLIGIAILLLFPAIYSFYYQHQIKQYQSLLNQLYSEVEETAESPILINNFLDFSKKILLEGDSEEMEKLIPIEKADSIIALKPEKIRLFLYQYYQHAYPKEEVDVSNFENAIPINYSLESSKTEGLIETRTYTRKD</sequence>
<feature type="transmembrane region" description="Helical" evidence="1">
    <location>
        <begin position="134"/>
        <end position="151"/>
    </location>
</feature>